<feature type="transmembrane region" description="Helical" evidence="1">
    <location>
        <begin position="47"/>
        <end position="65"/>
    </location>
</feature>
<gene>
    <name evidence="2" type="ORF">DL1_11810</name>
</gene>
<comment type="caution">
    <text evidence="2">The sequence shown here is derived from an EMBL/GenBank/DDBJ whole genome shotgun (WGS) entry which is preliminary data.</text>
</comment>
<evidence type="ECO:0000313" key="2">
    <source>
        <dbReference type="EMBL" id="KEP68425.1"/>
    </source>
</evidence>
<name>A0A074TE28_9RHOB</name>
<evidence type="ECO:0000313" key="3">
    <source>
        <dbReference type="Proteomes" id="UP000027725"/>
    </source>
</evidence>
<keyword evidence="1" id="KW-0812">Transmembrane</keyword>
<keyword evidence="1" id="KW-0472">Membrane</keyword>
<evidence type="ECO:0000256" key="1">
    <source>
        <dbReference type="SAM" id="Phobius"/>
    </source>
</evidence>
<accession>A0A074TE28</accession>
<reference evidence="2 3" key="1">
    <citation type="submission" date="2014-03" db="EMBL/GenBank/DDBJ databases">
        <title>The draft genome sequence of Thioclava dalianensis DLFJ1-1.</title>
        <authorList>
            <person name="Lai Q."/>
            <person name="Shao Z."/>
        </authorList>
    </citation>
    <scope>NUCLEOTIDE SEQUENCE [LARGE SCALE GENOMIC DNA]</scope>
    <source>
        <strain evidence="2 3">DLFJ1-1</strain>
    </source>
</reference>
<dbReference type="AlphaFoldDB" id="A0A074TE28"/>
<dbReference type="EMBL" id="JHEH01000033">
    <property type="protein sequence ID" value="KEP68425.1"/>
    <property type="molecule type" value="Genomic_DNA"/>
</dbReference>
<sequence>MSTKRIRDQFLRDEIAKAERQDVEFLSAQQAINSRQMRRDTAHSRRTNIIIAVTALAAIALLAHLRGWI</sequence>
<proteinExistence type="predicted"/>
<protein>
    <submittedName>
        <fullName evidence="2">Uncharacterized protein</fullName>
    </submittedName>
</protein>
<organism evidence="2 3">
    <name type="scientific">Thioclava dalianensis</name>
    <dbReference type="NCBI Taxonomy" id="1185766"/>
    <lineage>
        <taxon>Bacteria</taxon>
        <taxon>Pseudomonadati</taxon>
        <taxon>Pseudomonadota</taxon>
        <taxon>Alphaproteobacteria</taxon>
        <taxon>Rhodobacterales</taxon>
        <taxon>Paracoccaceae</taxon>
        <taxon>Thioclava</taxon>
    </lineage>
</organism>
<dbReference type="Proteomes" id="UP000027725">
    <property type="component" value="Unassembled WGS sequence"/>
</dbReference>
<dbReference type="RefSeq" id="WP_038068590.1">
    <property type="nucleotide sequence ID" value="NZ_FOVB01000008.1"/>
</dbReference>
<keyword evidence="1" id="KW-1133">Transmembrane helix</keyword>
<dbReference type="STRING" id="1185766.SAMN05216224_10826"/>
<keyword evidence="3" id="KW-1185">Reference proteome</keyword>